<feature type="region of interest" description="Disordered" evidence="1">
    <location>
        <begin position="1"/>
        <end position="26"/>
    </location>
</feature>
<accession>A0AAV9TH32</accession>
<feature type="compositionally biased region" description="Polar residues" evidence="1">
    <location>
        <begin position="15"/>
        <end position="25"/>
    </location>
</feature>
<evidence type="ECO:0000256" key="1">
    <source>
        <dbReference type="SAM" id="MobiDB-lite"/>
    </source>
</evidence>
<name>A0AAV9TH32_9PEZI</name>
<dbReference type="Proteomes" id="UP001327957">
    <property type="component" value="Unassembled WGS sequence"/>
</dbReference>
<proteinExistence type="predicted"/>
<comment type="caution">
    <text evidence="2">The sequence shown here is derived from an EMBL/GenBank/DDBJ whole genome shotgun (WGS) entry which is preliminary data.</text>
</comment>
<dbReference type="EMBL" id="JASAOK010000030">
    <property type="protein sequence ID" value="KAK6220024.1"/>
    <property type="molecule type" value="Genomic_DNA"/>
</dbReference>
<organism evidence="2 3">
    <name type="scientific">Colletotrichum tabaci</name>
    <dbReference type="NCBI Taxonomy" id="1209068"/>
    <lineage>
        <taxon>Eukaryota</taxon>
        <taxon>Fungi</taxon>
        <taxon>Dikarya</taxon>
        <taxon>Ascomycota</taxon>
        <taxon>Pezizomycotina</taxon>
        <taxon>Sordariomycetes</taxon>
        <taxon>Hypocreomycetidae</taxon>
        <taxon>Glomerellales</taxon>
        <taxon>Glomerellaceae</taxon>
        <taxon>Colletotrichum</taxon>
        <taxon>Colletotrichum destructivum species complex</taxon>
    </lineage>
</organism>
<keyword evidence="3" id="KW-1185">Reference proteome</keyword>
<feature type="region of interest" description="Disordered" evidence="1">
    <location>
        <begin position="52"/>
        <end position="76"/>
    </location>
</feature>
<reference evidence="2 3" key="1">
    <citation type="submission" date="2023-04" db="EMBL/GenBank/DDBJ databases">
        <title>Colletotrichum tabacum stain YC1 causing leaf anthracnose on Nicotiana tabacum(L.) cv.</title>
        <authorList>
            <person name="Ji Z."/>
            <person name="Wang M."/>
            <person name="Zhang J."/>
            <person name="Wang N."/>
            <person name="Zhou Z."/>
        </authorList>
    </citation>
    <scope>NUCLEOTIDE SEQUENCE [LARGE SCALE GENOMIC DNA]</scope>
    <source>
        <strain evidence="2 3">YC1</strain>
    </source>
</reference>
<evidence type="ECO:0000313" key="2">
    <source>
        <dbReference type="EMBL" id="KAK6220024.1"/>
    </source>
</evidence>
<protein>
    <submittedName>
        <fullName evidence="2">Uncharacterized protein</fullName>
    </submittedName>
</protein>
<evidence type="ECO:0000313" key="3">
    <source>
        <dbReference type="Proteomes" id="UP001327957"/>
    </source>
</evidence>
<sequence length="112" mass="12687">MIKTRWRRFDEDSGQQDVQMDTVSRQQRHLRPPLPWVLDLRPSWLCIPAALPPTHDRESAPGRPQPHESGIQGWSFGSRGISTDHCTASIGLLRGHLLLVRRAALLRGPNEP</sequence>
<gene>
    <name evidence="2" type="ORF">QIS74_05526</name>
</gene>
<dbReference type="AlphaFoldDB" id="A0AAV9TH32"/>